<evidence type="ECO:0000313" key="3">
    <source>
        <dbReference type="Proteomes" id="UP000037069"/>
    </source>
</evidence>
<proteinExistence type="predicted"/>
<gene>
    <name evidence="2" type="ORF">FF38_09699</name>
</gene>
<keyword evidence="1" id="KW-0472">Membrane</keyword>
<feature type="transmembrane region" description="Helical" evidence="1">
    <location>
        <begin position="29"/>
        <end position="49"/>
    </location>
</feature>
<comment type="caution">
    <text evidence="2">The sequence shown here is derived from an EMBL/GenBank/DDBJ whole genome shotgun (WGS) entry which is preliminary data.</text>
</comment>
<feature type="transmembrane region" description="Helical" evidence="1">
    <location>
        <begin position="89"/>
        <end position="111"/>
    </location>
</feature>
<keyword evidence="1" id="KW-0812">Transmembrane</keyword>
<reference evidence="2 3" key="1">
    <citation type="journal article" date="2015" name="Nat. Commun.">
        <title>Lucilia cuprina genome unlocks parasitic fly biology to underpin future interventions.</title>
        <authorList>
            <person name="Anstead C.A."/>
            <person name="Korhonen P.K."/>
            <person name="Young N.D."/>
            <person name="Hall R.S."/>
            <person name="Jex A.R."/>
            <person name="Murali S.C."/>
            <person name="Hughes D.S."/>
            <person name="Lee S.F."/>
            <person name="Perry T."/>
            <person name="Stroehlein A.J."/>
            <person name="Ansell B.R."/>
            <person name="Breugelmans B."/>
            <person name="Hofmann A."/>
            <person name="Qu J."/>
            <person name="Dugan S."/>
            <person name="Lee S.L."/>
            <person name="Chao H."/>
            <person name="Dinh H."/>
            <person name="Han Y."/>
            <person name="Doddapaneni H.V."/>
            <person name="Worley K.C."/>
            <person name="Muzny D.M."/>
            <person name="Ioannidis P."/>
            <person name="Waterhouse R.M."/>
            <person name="Zdobnov E.M."/>
            <person name="James P.J."/>
            <person name="Bagnall N.H."/>
            <person name="Kotze A.C."/>
            <person name="Gibbs R.A."/>
            <person name="Richards S."/>
            <person name="Batterham P."/>
            <person name="Gasser R.B."/>
        </authorList>
    </citation>
    <scope>NUCLEOTIDE SEQUENCE [LARGE SCALE GENOMIC DNA]</scope>
    <source>
        <strain evidence="2 3">LS</strain>
        <tissue evidence="2">Full body</tissue>
    </source>
</reference>
<dbReference type="AlphaFoldDB" id="A0A0L0C7J7"/>
<name>A0A0L0C7J7_LUCCU</name>
<sequence length="146" mass="16726">MKLDNLSKHGILTANFNEYEQNPPPSLDVPIAVIVISLIMIIITGLMILGIIKQRLLFIAPWLIIFSFGIIGEIIFFVHQLISYFSLELLLYILCIIGIQILILSPVAFLFHDLRCKNREKHFFETNLKQEVQTINSDPSAPKIYD</sequence>
<protein>
    <submittedName>
        <fullName evidence="2">Uncharacterized protein</fullName>
    </submittedName>
</protein>
<feature type="transmembrane region" description="Helical" evidence="1">
    <location>
        <begin position="56"/>
        <end position="77"/>
    </location>
</feature>
<keyword evidence="3" id="KW-1185">Reference proteome</keyword>
<dbReference type="Proteomes" id="UP000037069">
    <property type="component" value="Unassembled WGS sequence"/>
</dbReference>
<evidence type="ECO:0000313" key="2">
    <source>
        <dbReference type="EMBL" id="KNC27379.1"/>
    </source>
</evidence>
<keyword evidence="1" id="KW-1133">Transmembrane helix</keyword>
<accession>A0A0L0C7J7</accession>
<organism evidence="2 3">
    <name type="scientific">Lucilia cuprina</name>
    <name type="common">Green bottle fly</name>
    <name type="synonym">Australian sheep blowfly</name>
    <dbReference type="NCBI Taxonomy" id="7375"/>
    <lineage>
        <taxon>Eukaryota</taxon>
        <taxon>Metazoa</taxon>
        <taxon>Ecdysozoa</taxon>
        <taxon>Arthropoda</taxon>
        <taxon>Hexapoda</taxon>
        <taxon>Insecta</taxon>
        <taxon>Pterygota</taxon>
        <taxon>Neoptera</taxon>
        <taxon>Endopterygota</taxon>
        <taxon>Diptera</taxon>
        <taxon>Brachycera</taxon>
        <taxon>Muscomorpha</taxon>
        <taxon>Oestroidea</taxon>
        <taxon>Calliphoridae</taxon>
        <taxon>Luciliinae</taxon>
        <taxon>Lucilia</taxon>
    </lineage>
</organism>
<dbReference type="EMBL" id="JRES01000903">
    <property type="protein sequence ID" value="KNC27379.1"/>
    <property type="molecule type" value="Genomic_DNA"/>
</dbReference>
<evidence type="ECO:0000256" key="1">
    <source>
        <dbReference type="SAM" id="Phobius"/>
    </source>
</evidence>
<dbReference type="OrthoDB" id="8047408at2759"/>